<organism evidence="1 2">
    <name type="scientific">Candidatus Macondimonas diazotrophica</name>
    <dbReference type="NCBI Taxonomy" id="2305248"/>
    <lineage>
        <taxon>Bacteria</taxon>
        <taxon>Pseudomonadati</taxon>
        <taxon>Pseudomonadota</taxon>
        <taxon>Gammaproteobacteria</taxon>
        <taxon>Chromatiales</taxon>
        <taxon>Ectothiorhodospiraceae</taxon>
        <taxon>Candidatus Macondimonas</taxon>
    </lineage>
</organism>
<dbReference type="RefSeq" id="WP_135283038.1">
    <property type="nucleotide sequence ID" value="NZ_SRIO01000081.1"/>
</dbReference>
<evidence type="ECO:0000313" key="2">
    <source>
        <dbReference type="Proteomes" id="UP000297890"/>
    </source>
</evidence>
<dbReference type="Proteomes" id="UP000297890">
    <property type="component" value="Unassembled WGS sequence"/>
</dbReference>
<dbReference type="AlphaFoldDB" id="A0A4Z0F491"/>
<accession>A0A4Z0F491</accession>
<dbReference type="EMBL" id="SRIO01000081">
    <property type="protein sequence ID" value="TFZ79802.1"/>
    <property type="molecule type" value="Genomic_DNA"/>
</dbReference>
<comment type="caution">
    <text evidence="1">The sequence shown here is derived from an EMBL/GenBank/DDBJ whole genome shotgun (WGS) entry which is preliminary data.</text>
</comment>
<sequence length="140" mass="15669">MTYPFDEAELPRLGKNVIRTEVLKYGTVTGSQAYGTARADSDFDIAVPIGCVSMVMKIIGDRETADSDYFAGFYFRDGDGVVVNIIPLHFHTYRAWILATKMMTVALKDMPYLSSTSKYAMFEGFVALFKIATPYPYGEE</sequence>
<proteinExistence type="predicted"/>
<protein>
    <recommendedName>
        <fullName evidence="3">Nucleotidyltransferase domain-containing protein</fullName>
    </recommendedName>
</protein>
<name>A0A4Z0F491_9GAMM</name>
<evidence type="ECO:0000313" key="1">
    <source>
        <dbReference type="EMBL" id="TFZ79802.1"/>
    </source>
</evidence>
<gene>
    <name evidence="1" type="ORF">E4680_13970</name>
</gene>
<evidence type="ECO:0008006" key="3">
    <source>
        <dbReference type="Google" id="ProtNLM"/>
    </source>
</evidence>
<keyword evidence="2" id="KW-1185">Reference proteome</keyword>
<reference evidence="1 2" key="1">
    <citation type="journal article" date="2019" name="ISME J.">
        <title>Candidatus Macondimonas diazotrophica, a novel gammaproteobacterial genus dominating crude-oil-contaminated coastal sediments.</title>
        <authorList>
            <person name="Karthikeyan S."/>
            <person name="Konstantinidis K."/>
        </authorList>
    </citation>
    <scope>NUCLEOTIDE SEQUENCE [LARGE SCALE GENOMIC DNA]</scope>
    <source>
        <strain evidence="1 2">KTK01</strain>
    </source>
</reference>